<dbReference type="STRING" id="339866.GCA_001418255_02732"/>
<organism evidence="3 4">
    <name type="scientific">Thiomonas bhubaneswarensis</name>
    <dbReference type="NCBI Taxonomy" id="339866"/>
    <lineage>
        <taxon>Bacteria</taxon>
        <taxon>Pseudomonadati</taxon>
        <taxon>Pseudomonadota</taxon>
        <taxon>Betaproteobacteria</taxon>
        <taxon>Burkholderiales</taxon>
        <taxon>Thiomonas</taxon>
    </lineage>
</organism>
<dbReference type="InterPro" id="IPR036298">
    <property type="entry name" value="Chalcone_isomerase_sf"/>
</dbReference>
<evidence type="ECO:0000259" key="2">
    <source>
        <dbReference type="Pfam" id="PF16036"/>
    </source>
</evidence>
<dbReference type="Gene3D" id="3.50.70.10">
    <property type="match status" value="1"/>
</dbReference>
<protein>
    <submittedName>
        <fullName evidence="3">Chalcone-flavanone isomerase</fullName>
    </submittedName>
</protein>
<dbReference type="OrthoDB" id="9795336at2"/>
<dbReference type="Pfam" id="PF16036">
    <property type="entry name" value="Chalcone_3"/>
    <property type="match status" value="1"/>
</dbReference>
<dbReference type="GO" id="GO:0016872">
    <property type="term" value="F:intramolecular lyase activity"/>
    <property type="evidence" value="ECO:0007669"/>
    <property type="project" value="InterPro"/>
</dbReference>
<dbReference type="InterPro" id="IPR016087">
    <property type="entry name" value="Chalcone_isomerase"/>
</dbReference>
<dbReference type="SUPFAM" id="SSF54626">
    <property type="entry name" value="Chalcone isomerase"/>
    <property type="match status" value="1"/>
</dbReference>
<keyword evidence="3" id="KW-0413">Isomerase</keyword>
<dbReference type="Proteomes" id="UP000183649">
    <property type="component" value="Unassembled WGS sequence"/>
</dbReference>
<sequence>MDHRAKPSLRKLAAAAAVLASLAAGLATPSAQALTLHGVDIPSQVEVGGKTLTLNGAGTRYVFLFKVYTAALYLPQKSSQPQAIYTMAGPKELKLTMLRDVSGKELGDKLNEGVKNNLTPQEFNAFIPSLVQLGGLFAQKSQVKTGETVTIQEIPGKGTTIAIDGIPSGGVFTEPQFFNSMLKIWLGKDPAEDRLKRALLGNADDGK</sequence>
<feature type="domain" description="Chalcone isomerase" evidence="2">
    <location>
        <begin position="34"/>
        <end position="201"/>
    </location>
</feature>
<proteinExistence type="predicted"/>
<reference evidence="4" key="1">
    <citation type="submission" date="2015-08" db="EMBL/GenBank/DDBJ databases">
        <authorList>
            <person name="Varghese N."/>
        </authorList>
    </citation>
    <scope>NUCLEOTIDE SEQUENCE [LARGE SCALE GENOMIC DNA]</scope>
    <source>
        <strain evidence="4">DSM 18181</strain>
    </source>
</reference>
<gene>
    <name evidence="3" type="ORF">Ga0061069_11110</name>
</gene>
<dbReference type="EMBL" id="CYHF01000011">
    <property type="protein sequence ID" value="CUA99990.1"/>
    <property type="molecule type" value="Genomic_DNA"/>
</dbReference>
<evidence type="ECO:0000256" key="1">
    <source>
        <dbReference type="SAM" id="SignalP"/>
    </source>
</evidence>
<dbReference type="InterPro" id="IPR016088">
    <property type="entry name" value="Chalcone_isomerase_3-sand"/>
</dbReference>
<feature type="chain" id="PRO_5005505298" evidence="1">
    <location>
        <begin position="34"/>
        <end position="207"/>
    </location>
</feature>
<evidence type="ECO:0000313" key="4">
    <source>
        <dbReference type="Proteomes" id="UP000183649"/>
    </source>
</evidence>
<accession>A0A0K6IA26</accession>
<keyword evidence="1" id="KW-0732">Signal</keyword>
<keyword evidence="4" id="KW-1185">Reference proteome</keyword>
<feature type="signal peptide" evidence="1">
    <location>
        <begin position="1"/>
        <end position="33"/>
    </location>
</feature>
<dbReference type="RefSeq" id="WP_055451562.1">
    <property type="nucleotide sequence ID" value="NZ_CYHF01000011.1"/>
</dbReference>
<evidence type="ECO:0000313" key="3">
    <source>
        <dbReference type="EMBL" id="CUA99990.1"/>
    </source>
</evidence>
<name>A0A0K6IA26_9BURK</name>
<dbReference type="AlphaFoldDB" id="A0A0K6IA26"/>